<evidence type="ECO:0000256" key="1">
    <source>
        <dbReference type="ARBA" id="ARBA00005323"/>
    </source>
</evidence>
<comment type="caution">
    <text evidence="5">The sequence shown here is derived from an EMBL/GenBank/DDBJ whole genome shotgun (WGS) entry which is preliminary data.</text>
</comment>
<dbReference type="InterPro" id="IPR026956">
    <property type="entry name" value="D-ser_dehydrat-like_dom"/>
</dbReference>
<dbReference type="InterPro" id="IPR042208">
    <property type="entry name" value="D-ser_dehydrat-like_sf"/>
</dbReference>
<dbReference type="InterPro" id="IPR051466">
    <property type="entry name" value="D-amino_acid_metab_enzyme"/>
</dbReference>
<feature type="signal peptide" evidence="3">
    <location>
        <begin position="1"/>
        <end position="15"/>
    </location>
</feature>
<dbReference type="Pfam" id="PF01168">
    <property type="entry name" value="Ala_racemase_N"/>
    <property type="match status" value="1"/>
</dbReference>
<evidence type="ECO:0000313" key="5">
    <source>
        <dbReference type="EMBL" id="CAH0369063.1"/>
    </source>
</evidence>
<reference evidence="5" key="1">
    <citation type="submission" date="2021-11" db="EMBL/GenBank/DDBJ databases">
        <authorList>
            <consortium name="Genoscope - CEA"/>
            <person name="William W."/>
        </authorList>
    </citation>
    <scope>NUCLEOTIDE SEQUENCE</scope>
</reference>
<evidence type="ECO:0000259" key="4">
    <source>
        <dbReference type="SMART" id="SM01119"/>
    </source>
</evidence>
<dbReference type="Pfam" id="PF14031">
    <property type="entry name" value="D-ser_dehydrat"/>
    <property type="match status" value="1"/>
</dbReference>
<keyword evidence="3" id="KW-0732">Signal</keyword>
<proteinExistence type="inferred from homology"/>
<dbReference type="Proteomes" id="UP000789595">
    <property type="component" value="Unassembled WGS sequence"/>
</dbReference>
<organism evidence="5 6">
    <name type="scientific">Pelagomonas calceolata</name>
    <dbReference type="NCBI Taxonomy" id="35677"/>
    <lineage>
        <taxon>Eukaryota</taxon>
        <taxon>Sar</taxon>
        <taxon>Stramenopiles</taxon>
        <taxon>Ochrophyta</taxon>
        <taxon>Pelagophyceae</taxon>
        <taxon>Pelagomonadales</taxon>
        <taxon>Pelagomonadaceae</taxon>
        <taxon>Pelagomonas</taxon>
    </lineage>
</organism>
<evidence type="ECO:0000256" key="2">
    <source>
        <dbReference type="ARBA" id="ARBA00023239"/>
    </source>
</evidence>
<dbReference type="PANTHER" id="PTHR28004">
    <property type="entry name" value="ZGC:162816-RELATED"/>
    <property type="match status" value="1"/>
</dbReference>
<keyword evidence="6" id="KW-1185">Reference proteome</keyword>
<gene>
    <name evidence="5" type="ORF">PECAL_2P21690</name>
</gene>
<feature type="domain" description="D-serine dehydratase-like" evidence="4">
    <location>
        <begin position="280"/>
        <end position="365"/>
    </location>
</feature>
<dbReference type="InterPro" id="IPR001608">
    <property type="entry name" value="Ala_racemase_N"/>
</dbReference>
<dbReference type="SUPFAM" id="SSF51419">
    <property type="entry name" value="PLP-binding barrel"/>
    <property type="match status" value="1"/>
</dbReference>
<name>A0A8J2SFL1_9STRA</name>
<dbReference type="EMBL" id="CAKKNE010000002">
    <property type="protein sequence ID" value="CAH0369063.1"/>
    <property type="molecule type" value="Genomic_DNA"/>
</dbReference>
<dbReference type="InterPro" id="IPR029066">
    <property type="entry name" value="PLP-binding_barrel"/>
</dbReference>
<sequence length="382" mass="40233">MRLIALLVTGARALAKPPAVIGQKLHDVATPALLLDADAFERNCETLKSAVALTGVRARPHMKAHKSGALAKRQLELLDVHAAGVCAQTVSELEAAVDAGVGDVLLTNEVVGADKIERVAAAAKKSSGRVGVLIDDFWAQATDLNLALDDDVIVDAYVEVDVGQRRCGVSPSEAAPLALQISRLKNLRFAGCHCYHGLLQHVPSKAERREAVADVADAVREVRNALSAAGLAEFVITGGGTGTLAADRDSGVFDEVQPGSFCVMDLQYGSIEHEIVFERALEVLTTVLSRPAPNRCVVDAGSKAVDLVAGPPDVEGNRPYRSGGDEHGILDLEAGDDLAVGAKLRLYPSHCDPCVNLHDHWILHRGGVVVDVLAVDARGSGC</sequence>
<feature type="chain" id="PRO_5035281090" description="D-serine dehydratase-like domain-containing protein" evidence="3">
    <location>
        <begin position="16"/>
        <end position="382"/>
    </location>
</feature>
<dbReference type="SMART" id="SM01119">
    <property type="entry name" value="D-ser_dehydrat"/>
    <property type="match status" value="1"/>
</dbReference>
<dbReference type="PANTHER" id="PTHR28004:SF2">
    <property type="entry name" value="D-SERINE DEHYDRATASE"/>
    <property type="match status" value="1"/>
</dbReference>
<evidence type="ECO:0000313" key="6">
    <source>
        <dbReference type="Proteomes" id="UP000789595"/>
    </source>
</evidence>
<keyword evidence="2" id="KW-0456">Lyase</keyword>
<dbReference type="GO" id="GO:0008721">
    <property type="term" value="F:D-serine ammonia-lyase activity"/>
    <property type="evidence" value="ECO:0007669"/>
    <property type="project" value="TreeGrafter"/>
</dbReference>
<dbReference type="GO" id="GO:0036088">
    <property type="term" value="P:D-serine catabolic process"/>
    <property type="evidence" value="ECO:0007669"/>
    <property type="project" value="TreeGrafter"/>
</dbReference>
<accession>A0A8J2SFL1</accession>
<dbReference type="Gene3D" id="3.20.20.10">
    <property type="entry name" value="Alanine racemase"/>
    <property type="match status" value="1"/>
</dbReference>
<dbReference type="OrthoDB" id="20198at2759"/>
<dbReference type="AlphaFoldDB" id="A0A8J2SFL1"/>
<dbReference type="Gene3D" id="2.40.37.20">
    <property type="entry name" value="D-serine dehydratase-like domain"/>
    <property type="match status" value="1"/>
</dbReference>
<protein>
    <recommendedName>
        <fullName evidence="4">D-serine dehydratase-like domain-containing protein</fullName>
    </recommendedName>
</protein>
<comment type="similarity">
    <text evidence="1">Belongs to the DSD1 family.</text>
</comment>
<evidence type="ECO:0000256" key="3">
    <source>
        <dbReference type="SAM" id="SignalP"/>
    </source>
</evidence>